<accession>A0A9W9QM27</accession>
<reference evidence="8" key="2">
    <citation type="journal article" date="2023" name="IMA Fungus">
        <title>Comparative genomic study of the Penicillium genus elucidates a diverse pangenome and 15 lateral gene transfer events.</title>
        <authorList>
            <person name="Petersen C."/>
            <person name="Sorensen T."/>
            <person name="Nielsen M.R."/>
            <person name="Sondergaard T.E."/>
            <person name="Sorensen J.L."/>
            <person name="Fitzpatrick D.A."/>
            <person name="Frisvad J.C."/>
            <person name="Nielsen K.L."/>
        </authorList>
    </citation>
    <scope>NUCLEOTIDE SEQUENCE</scope>
    <source>
        <strain evidence="8">IBT 35673</strain>
    </source>
</reference>
<keyword evidence="1" id="KW-0479">Metal-binding</keyword>
<evidence type="ECO:0000256" key="3">
    <source>
        <dbReference type="ARBA" id="ARBA00023015"/>
    </source>
</evidence>
<dbReference type="GO" id="GO:0006351">
    <property type="term" value="P:DNA-templated transcription"/>
    <property type="evidence" value="ECO:0007669"/>
    <property type="project" value="InterPro"/>
</dbReference>
<protein>
    <recommendedName>
        <fullName evidence="7">Xylanolytic transcriptional activator regulatory domain-containing protein</fullName>
    </recommendedName>
</protein>
<comment type="caution">
    <text evidence="8">The sequence shown here is derived from an EMBL/GenBank/DDBJ whole genome shotgun (WGS) entry which is preliminary data.</text>
</comment>
<dbReference type="CDD" id="cd12148">
    <property type="entry name" value="fungal_TF_MHR"/>
    <property type="match status" value="1"/>
</dbReference>
<feature type="domain" description="Xylanolytic transcriptional activator regulatory" evidence="7">
    <location>
        <begin position="237"/>
        <end position="483"/>
    </location>
</feature>
<evidence type="ECO:0000256" key="2">
    <source>
        <dbReference type="ARBA" id="ARBA00022833"/>
    </source>
</evidence>
<dbReference type="Pfam" id="PF04082">
    <property type="entry name" value="Fungal_trans"/>
    <property type="match status" value="1"/>
</dbReference>
<feature type="compositionally biased region" description="Basic and acidic residues" evidence="6">
    <location>
        <begin position="16"/>
        <end position="30"/>
    </location>
</feature>
<dbReference type="Proteomes" id="UP001147695">
    <property type="component" value="Unassembled WGS sequence"/>
</dbReference>
<keyword evidence="4" id="KW-0804">Transcription</keyword>
<feature type="compositionally biased region" description="Polar residues" evidence="6">
    <location>
        <begin position="1"/>
        <end position="11"/>
    </location>
</feature>
<evidence type="ECO:0000256" key="1">
    <source>
        <dbReference type="ARBA" id="ARBA00022723"/>
    </source>
</evidence>
<sequence>MPTEDSFNAISVDSFGHQRESQHQQPEKRARTAAGSSPTPASFQPDHHQATPETLGGISDNGPLDSLPSTVNENYQPLSTEHTGLEGLWDMDIDLNFFPSLFDLGSGVEWNEGHHSAPKEPEQFAARIIGPLTPLTPAAVAEIYNGSRSPVLEEEAMEPRQYQPSSIYIDAQLSFPNMEEIAAEEVDQEDLAHVPAVSQSAINQMTQLALTIETKSTYPPFIEIKIPPAPIINAWVQLYFEHFHPVFPFLHKPSFGNRDTHWLLIFAVSAIGAQFSGLPHSQDCSRAMNEMVRRAGSYLCENHNQNGRELWLLQAVLLNQLALRYSGERRALELAELLQALPVMLARRKRLFTAYLPHERVSHLELPLDQKWQIWAIDEERRRTGFGIWLMDSAFESDFDLTPLMRIHEMQNSIPQEEKPWAASSAQIWAGFPTRMTTKSSQTLLQLASDASWTTMWNKTGVLGKSAILQQLLSIIEEGRRQSLYCPPGASAVDCTVAADALRQILTITHDQGQELMSDLKALGAHRILTLSALMKNDMPETPLLSTVLKLKHNRYTDLEIDRLKRKWSSSPPRTRQAIVYAAELFETVRSTYCTHYSAPALLFQAVLVLWLYSVILGQSQEFPSDAPSVIIGSANRSNTNRDQWIETGLGRVKIPGVGSFLSPLGLENLLNQSISAMGGLKWWGISKIYLQLLARLRAK</sequence>
<feature type="region of interest" description="Disordered" evidence="6">
    <location>
        <begin position="1"/>
        <end position="74"/>
    </location>
</feature>
<organism evidence="8 9">
    <name type="scientific">Penicillium brevicompactum</name>
    <dbReference type="NCBI Taxonomy" id="5074"/>
    <lineage>
        <taxon>Eukaryota</taxon>
        <taxon>Fungi</taxon>
        <taxon>Dikarya</taxon>
        <taxon>Ascomycota</taxon>
        <taxon>Pezizomycotina</taxon>
        <taxon>Eurotiomycetes</taxon>
        <taxon>Eurotiomycetidae</taxon>
        <taxon>Eurotiales</taxon>
        <taxon>Aspergillaceae</taxon>
        <taxon>Penicillium</taxon>
    </lineage>
</organism>
<evidence type="ECO:0000256" key="6">
    <source>
        <dbReference type="SAM" id="MobiDB-lite"/>
    </source>
</evidence>
<dbReference type="PANTHER" id="PTHR47660:SF2">
    <property type="entry name" value="TRANSCRIPTION FACTOR WITH C2H2 AND ZN(2)-CYS(6) DNA BINDING DOMAIN (EUROFUNG)"/>
    <property type="match status" value="1"/>
</dbReference>
<reference evidence="8" key="1">
    <citation type="submission" date="2022-12" db="EMBL/GenBank/DDBJ databases">
        <authorList>
            <person name="Petersen C."/>
        </authorList>
    </citation>
    <scope>NUCLEOTIDE SEQUENCE</scope>
    <source>
        <strain evidence="8">IBT 35673</strain>
    </source>
</reference>
<dbReference type="GO" id="GO:0008270">
    <property type="term" value="F:zinc ion binding"/>
    <property type="evidence" value="ECO:0007669"/>
    <property type="project" value="InterPro"/>
</dbReference>
<keyword evidence="5" id="KW-0539">Nucleus</keyword>
<dbReference type="GO" id="GO:0003677">
    <property type="term" value="F:DNA binding"/>
    <property type="evidence" value="ECO:0007669"/>
    <property type="project" value="InterPro"/>
</dbReference>
<evidence type="ECO:0000256" key="5">
    <source>
        <dbReference type="ARBA" id="ARBA00023242"/>
    </source>
</evidence>
<keyword evidence="2" id="KW-0862">Zinc</keyword>
<evidence type="ECO:0000313" key="9">
    <source>
        <dbReference type="Proteomes" id="UP001147695"/>
    </source>
</evidence>
<evidence type="ECO:0000259" key="7">
    <source>
        <dbReference type="Pfam" id="PF04082"/>
    </source>
</evidence>
<keyword evidence="3" id="KW-0805">Transcription regulation</keyword>
<evidence type="ECO:0000313" key="8">
    <source>
        <dbReference type="EMBL" id="KAJ5339249.1"/>
    </source>
</evidence>
<proteinExistence type="predicted"/>
<dbReference type="PANTHER" id="PTHR47660">
    <property type="entry name" value="TRANSCRIPTION FACTOR WITH C2H2 AND ZN(2)-CYS(6) DNA BINDING DOMAIN (EUROFUNG)-RELATED-RELATED"/>
    <property type="match status" value="1"/>
</dbReference>
<dbReference type="InterPro" id="IPR007219">
    <property type="entry name" value="XnlR_reg_dom"/>
</dbReference>
<gene>
    <name evidence="8" type="ORF">N7452_005977</name>
</gene>
<evidence type="ECO:0000256" key="4">
    <source>
        <dbReference type="ARBA" id="ARBA00023163"/>
    </source>
</evidence>
<dbReference type="EMBL" id="JAPZBQ010000003">
    <property type="protein sequence ID" value="KAJ5339249.1"/>
    <property type="molecule type" value="Genomic_DNA"/>
</dbReference>
<name>A0A9W9QM27_PENBR</name>
<dbReference type="AlphaFoldDB" id="A0A9W9QM27"/>